<dbReference type="Proteomes" id="UP000077266">
    <property type="component" value="Unassembled WGS sequence"/>
</dbReference>
<reference evidence="1 2" key="1">
    <citation type="journal article" date="2016" name="Mol. Biol. Evol.">
        <title>Comparative Genomics of Early-Diverging Mushroom-Forming Fungi Provides Insights into the Origins of Lignocellulose Decay Capabilities.</title>
        <authorList>
            <person name="Nagy L.G."/>
            <person name="Riley R."/>
            <person name="Tritt A."/>
            <person name="Adam C."/>
            <person name="Daum C."/>
            <person name="Floudas D."/>
            <person name="Sun H."/>
            <person name="Yadav J.S."/>
            <person name="Pangilinan J."/>
            <person name="Larsson K.H."/>
            <person name="Matsuura K."/>
            <person name="Barry K."/>
            <person name="Labutti K."/>
            <person name="Kuo R."/>
            <person name="Ohm R.A."/>
            <person name="Bhattacharya S.S."/>
            <person name="Shirouzu T."/>
            <person name="Yoshinaga Y."/>
            <person name="Martin F.M."/>
            <person name="Grigoriev I.V."/>
            <person name="Hibbett D.S."/>
        </authorList>
    </citation>
    <scope>NUCLEOTIDE SEQUENCE [LARGE SCALE GENOMIC DNA]</scope>
    <source>
        <strain evidence="1 2">HHB12029</strain>
    </source>
</reference>
<sequence>MLKSSLCSNRFAIAFRTQEVCSSDVASPTPVSRCVKPRRRLVFKLNSNRHCSTCRHRRKTANAVEATLLHSGVKLQRDVCTSPSPNARYKRRRASVMTDTWVSACLELRMCDVCRWLPSVKLRDPDGEGASMRMFGRTCIVRTYVIAEQVIVAADPYSLVRPDSEYPDVGVPPAASLPCTYNWS</sequence>
<dbReference type="EMBL" id="KV425882">
    <property type="protein sequence ID" value="KZW03810.1"/>
    <property type="molecule type" value="Genomic_DNA"/>
</dbReference>
<organism evidence="1 2">
    <name type="scientific">Exidia glandulosa HHB12029</name>
    <dbReference type="NCBI Taxonomy" id="1314781"/>
    <lineage>
        <taxon>Eukaryota</taxon>
        <taxon>Fungi</taxon>
        <taxon>Dikarya</taxon>
        <taxon>Basidiomycota</taxon>
        <taxon>Agaricomycotina</taxon>
        <taxon>Agaricomycetes</taxon>
        <taxon>Auriculariales</taxon>
        <taxon>Exidiaceae</taxon>
        <taxon>Exidia</taxon>
    </lineage>
</organism>
<keyword evidence="2" id="KW-1185">Reference proteome</keyword>
<dbReference type="InParanoid" id="A0A166BT48"/>
<evidence type="ECO:0000313" key="1">
    <source>
        <dbReference type="EMBL" id="KZW03810.1"/>
    </source>
</evidence>
<gene>
    <name evidence="1" type="ORF">EXIGLDRAFT_4106</name>
</gene>
<evidence type="ECO:0000313" key="2">
    <source>
        <dbReference type="Proteomes" id="UP000077266"/>
    </source>
</evidence>
<dbReference type="AlphaFoldDB" id="A0A166BT48"/>
<accession>A0A166BT48</accession>
<protein>
    <submittedName>
        <fullName evidence="1">Uncharacterized protein</fullName>
    </submittedName>
</protein>
<name>A0A166BT48_EXIGL</name>
<proteinExistence type="predicted"/>